<feature type="compositionally biased region" description="Basic and acidic residues" evidence="1">
    <location>
        <begin position="391"/>
        <end position="401"/>
    </location>
</feature>
<feature type="compositionally biased region" description="Basic and acidic residues" evidence="1">
    <location>
        <begin position="223"/>
        <end position="232"/>
    </location>
</feature>
<keyword evidence="3" id="KW-1185">Reference proteome</keyword>
<dbReference type="InParanoid" id="A0A0C3DGR0"/>
<organism evidence="2 3">
    <name type="scientific">Scleroderma citrinum Foug A</name>
    <dbReference type="NCBI Taxonomy" id="1036808"/>
    <lineage>
        <taxon>Eukaryota</taxon>
        <taxon>Fungi</taxon>
        <taxon>Dikarya</taxon>
        <taxon>Basidiomycota</taxon>
        <taxon>Agaricomycotina</taxon>
        <taxon>Agaricomycetes</taxon>
        <taxon>Agaricomycetidae</taxon>
        <taxon>Boletales</taxon>
        <taxon>Sclerodermatineae</taxon>
        <taxon>Sclerodermataceae</taxon>
        <taxon>Scleroderma</taxon>
    </lineage>
</organism>
<evidence type="ECO:0000256" key="1">
    <source>
        <dbReference type="SAM" id="MobiDB-lite"/>
    </source>
</evidence>
<dbReference type="OrthoDB" id="2653948at2759"/>
<reference evidence="3" key="2">
    <citation type="submission" date="2015-01" db="EMBL/GenBank/DDBJ databases">
        <title>Evolutionary Origins and Diversification of the Mycorrhizal Mutualists.</title>
        <authorList>
            <consortium name="DOE Joint Genome Institute"/>
            <consortium name="Mycorrhizal Genomics Consortium"/>
            <person name="Kohler A."/>
            <person name="Kuo A."/>
            <person name="Nagy L.G."/>
            <person name="Floudas D."/>
            <person name="Copeland A."/>
            <person name="Barry K.W."/>
            <person name="Cichocki N."/>
            <person name="Veneault-Fourrey C."/>
            <person name="LaButti K."/>
            <person name="Lindquist E.A."/>
            <person name="Lipzen A."/>
            <person name="Lundell T."/>
            <person name="Morin E."/>
            <person name="Murat C."/>
            <person name="Riley R."/>
            <person name="Ohm R."/>
            <person name="Sun H."/>
            <person name="Tunlid A."/>
            <person name="Henrissat B."/>
            <person name="Grigoriev I.V."/>
            <person name="Hibbett D.S."/>
            <person name="Martin F."/>
        </authorList>
    </citation>
    <scope>NUCLEOTIDE SEQUENCE [LARGE SCALE GENOMIC DNA]</scope>
    <source>
        <strain evidence="3">Foug A</strain>
    </source>
</reference>
<feature type="compositionally biased region" description="Polar residues" evidence="1">
    <location>
        <begin position="403"/>
        <end position="413"/>
    </location>
</feature>
<evidence type="ECO:0000313" key="2">
    <source>
        <dbReference type="EMBL" id="KIM55534.1"/>
    </source>
</evidence>
<proteinExistence type="predicted"/>
<dbReference type="AlphaFoldDB" id="A0A0C3DGR0"/>
<feature type="region of interest" description="Disordered" evidence="1">
    <location>
        <begin position="391"/>
        <end position="413"/>
    </location>
</feature>
<evidence type="ECO:0000313" key="3">
    <source>
        <dbReference type="Proteomes" id="UP000053989"/>
    </source>
</evidence>
<dbReference type="EMBL" id="KN822133">
    <property type="protein sequence ID" value="KIM55534.1"/>
    <property type="molecule type" value="Genomic_DNA"/>
</dbReference>
<feature type="region of interest" description="Disordered" evidence="1">
    <location>
        <begin position="218"/>
        <end position="313"/>
    </location>
</feature>
<gene>
    <name evidence="2" type="ORF">SCLCIDRAFT_30320</name>
</gene>
<reference evidence="2 3" key="1">
    <citation type="submission" date="2014-04" db="EMBL/GenBank/DDBJ databases">
        <authorList>
            <consortium name="DOE Joint Genome Institute"/>
            <person name="Kuo A."/>
            <person name="Kohler A."/>
            <person name="Nagy L.G."/>
            <person name="Floudas D."/>
            <person name="Copeland A."/>
            <person name="Barry K.W."/>
            <person name="Cichocki N."/>
            <person name="Veneault-Fourrey C."/>
            <person name="LaButti K."/>
            <person name="Lindquist E.A."/>
            <person name="Lipzen A."/>
            <person name="Lundell T."/>
            <person name="Morin E."/>
            <person name="Murat C."/>
            <person name="Sun H."/>
            <person name="Tunlid A."/>
            <person name="Henrissat B."/>
            <person name="Grigoriev I.V."/>
            <person name="Hibbett D.S."/>
            <person name="Martin F."/>
            <person name="Nordberg H.P."/>
            <person name="Cantor M.N."/>
            <person name="Hua S.X."/>
        </authorList>
    </citation>
    <scope>NUCLEOTIDE SEQUENCE [LARGE SCALE GENOMIC DNA]</scope>
    <source>
        <strain evidence="2 3">Foug A</strain>
    </source>
</reference>
<protein>
    <submittedName>
        <fullName evidence="2">Uncharacterized protein</fullName>
    </submittedName>
</protein>
<name>A0A0C3DGR0_9AGAM</name>
<dbReference type="HOGENOM" id="CLU_592055_0_0_1"/>
<sequence>MVLELPVLARENQDWKIYRTHILDSAAMEGVVSHLTGAAPKPFDSRKLEAWNWSNLVAKYIMLEVISDSLLERLMHHELAHTLFSHLTAIFGDHDPIAIEPPAKQSHPVEPLREDLHPKKAALGGEPVERAYRVELESCEGVESMDGLNESENPDGGGIPHVCLGGMRVQVDNVNGPGNWADVSKGQVDGLMPQTDGLGMSNSSETVGMRHSVGAGTYLGPGDTEHDVDKTDGIGSHADASVGHGESPSVETNANRPANAPEIVRTTQKRGKLPDLPSQSVRRATDKPNGVGDVTNTLSVQTDDHSIGNDTGTAENEMKSIRTCRNGSKMQNSPIRAQIAMPEPTYHWSRVSVDNIDVYVPPNALIETASRNLVFGQVEGGEELIAVRNVKERAGSGDGDRNGGNTTSSSKVDLSQVEAVLQAGETQWMHYRQRKRNGNLPMLSGSPTPSAERLYGHVRCRR</sequence>
<accession>A0A0C3DGR0</accession>
<dbReference type="Proteomes" id="UP000053989">
    <property type="component" value="Unassembled WGS sequence"/>
</dbReference>